<name>A0A0F9FBP3_9ZZZZ</name>
<gene>
    <name evidence="1" type="ORF">LCGC14_2050100</name>
</gene>
<dbReference type="AlphaFoldDB" id="A0A0F9FBP3"/>
<protein>
    <submittedName>
        <fullName evidence="1">Uncharacterized protein</fullName>
    </submittedName>
</protein>
<proteinExistence type="predicted"/>
<sequence>VCDCEETDAEVRMMLAVYRKKFVQLATTKLELEKQLRRASEIEHTDRVKLTEETQKVTEARNALIDETEKSVRFEVQLGEMTIAEHHARTGHDEEKSANATLRKRLHQAIKHIDDLTEAICDDTPTPTEPESLHDGYDEHAHRFEFLSATAEGEHGTEAVIGKGIDTSPDLVSSVGEAIADAVLDNAVEVSRTLYKVGGPPTDIEIVPNAAASDSAAEPITLPDPSPVEDRVAEDAGASACTQVWLAPPGPCQTLAGKFPNHGYAERRDIAPPGLEAYAPYCPSCRKDFVSGERPSDPDVAYVVPTEGGRPYILPRGARRDET</sequence>
<comment type="caution">
    <text evidence="1">The sequence shown here is derived from an EMBL/GenBank/DDBJ whole genome shotgun (WGS) entry which is preliminary data.</text>
</comment>
<reference evidence="1" key="1">
    <citation type="journal article" date="2015" name="Nature">
        <title>Complex archaea that bridge the gap between prokaryotes and eukaryotes.</title>
        <authorList>
            <person name="Spang A."/>
            <person name="Saw J.H."/>
            <person name="Jorgensen S.L."/>
            <person name="Zaremba-Niedzwiedzka K."/>
            <person name="Martijn J."/>
            <person name="Lind A.E."/>
            <person name="van Eijk R."/>
            <person name="Schleper C."/>
            <person name="Guy L."/>
            <person name="Ettema T.J."/>
        </authorList>
    </citation>
    <scope>NUCLEOTIDE SEQUENCE</scope>
</reference>
<organism evidence="1">
    <name type="scientific">marine sediment metagenome</name>
    <dbReference type="NCBI Taxonomy" id="412755"/>
    <lineage>
        <taxon>unclassified sequences</taxon>
        <taxon>metagenomes</taxon>
        <taxon>ecological metagenomes</taxon>
    </lineage>
</organism>
<evidence type="ECO:0000313" key="1">
    <source>
        <dbReference type="EMBL" id="KKL75916.1"/>
    </source>
</evidence>
<feature type="non-terminal residue" evidence="1">
    <location>
        <position position="1"/>
    </location>
</feature>
<dbReference type="EMBL" id="LAZR01024213">
    <property type="protein sequence ID" value="KKL75916.1"/>
    <property type="molecule type" value="Genomic_DNA"/>
</dbReference>
<accession>A0A0F9FBP3</accession>